<reference evidence="1" key="1">
    <citation type="submission" date="2023-06" db="EMBL/GenBank/DDBJ databases">
        <authorList>
            <consortium name="Lawrence Berkeley National Laboratory"/>
            <person name="Ahrendt S."/>
            <person name="Sahu N."/>
            <person name="Indic B."/>
            <person name="Wong-Bajracharya J."/>
            <person name="Merenyi Z."/>
            <person name="Ke H.-M."/>
            <person name="Monk M."/>
            <person name="Kocsube S."/>
            <person name="Drula E."/>
            <person name="Lipzen A."/>
            <person name="Balint B."/>
            <person name="Henrissat B."/>
            <person name="Andreopoulos B."/>
            <person name="Martin F.M."/>
            <person name="Harder C.B."/>
            <person name="Rigling D."/>
            <person name="Ford K.L."/>
            <person name="Foster G.D."/>
            <person name="Pangilinan J."/>
            <person name="Papanicolaou A."/>
            <person name="Barry K."/>
            <person name="LaButti K."/>
            <person name="Viragh M."/>
            <person name="Koriabine M."/>
            <person name="Yan M."/>
            <person name="Riley R."/>
            <person name="Champramary S."/>
            <person name="Plett K.L."/>
            <person name="Tsai I.J."/>
            <person name="Slot J."/>
            <person name="Sipos G."/>
            <person name="Plett J."/>
            <person name="Nagy L.G."/>
            <person name="Grigoriev I.V."/>
        </authorList>
    </citation>
    <scope>NUCLEOTIDE SEQUENCE</scope>
    <source>
        <strain evidence="1">HWK02</strain>
    </source>
</reference>
<protein>
    <submittedName>
        <fullName evidence="1">Uncharacterized protein</fullName>
    </submittedName>
</protein>
<name>A0AA39UMP8_9AGAR</name>
<proteinExistence type="predicted"/>
<dbReference type="EMBL" id="JAUEPU010000017">
    <property type="protein sequence ID" value="KAK0495702.1"/>
    <property type="molecule type" value="Genomic_DNA"/>
</dbReference>
<evidence type="ECO:0000313" key="2">
    <source>
        <dbReference type="Proteomes" id="UP001175228"/>
    </source>
</evidence>
<sequence length="379" mass="43545">MTLPPFDGSLKLGVGQLFSSQDIYNHIITSPTIANALNIPVHKPSFVIRIKDRDSRILRNDRYFLLLLVLLKHERVLITSMELEGLNWLNFLDPSAFRLSLGPFLHISELDLKSTTCSKYDMKCLITSLPKLTRLYVMGCKLQRESGPVTGLFPQGPTLDQISIDVLDGDYGVWDFLISLESPVSLSALTRIFITGDDTRAASDRTMVHRIQTLLDRTQLAIKVFDISYINMDEGLQPLHVEKVKDDLTFTLTLTDIMDQMYRSVQWWTATFLALPFRTQFEEVTIHIAVDQHRVENDSMPLPDSRSILWQALDEAMCRPDLHISKLVLCVHASTMNPESIYVCEYDYSRVMHWLSKHCLPRCRAKYESDLMIDCEWVD</sequence>
<keyword evidence="2" id="KW-1185">Reference proteome</keyword>
<dbReference type="AlphaFoldDB" id="A0AA39UMP8"/>
<organism evidence="1 2">
    <name type="scientific">Armillaria luteobubalina</name>
    <dbReference type="NCBI Taxonomy" id="153913"/>
    <lineage>
        <taxon>Eukaryota</taxon>
        <taxon>Fungi</taxon>
        <taxon>Dikarya</taxon>
        <taxon>Basidiomycota</taxon>
        <taxon>Agaricomycotina</taxon>
        <taxon>Agaricomycetes</taxon>
        <taxon>Agaricomycetidae</taxon>
        <taxon>Agaricales</taxon>
        <taxon>Marasmiineae</taxon>
        <taxon>Physalacriaceae</taxon>
        <taxon>Armillaria</taxon>
    </lineage>
</organism>
<accession>A0AA39UMP8</accession>
<evidence type="ECO:0000313" key="1">
    <source>
        <dbReference type="EMBL" id="KAK0495702.1"/>
    </source>
</evidence>
<dbReference type="Proteomes" id="UP001175228">
    <property type="component" value="Unassembled WGS sequence"/>
</dbReference>
<comment type="caution">
    <text evidence="1">The sequence shown here is derived from an EMBL/GenBank/DDBJ whole genome shotgun (WGS) entry which is preliminary data.</text>
</comment>
<gene>
    <name evidence="1" type="ORF">EDD18DRAFT_250874</name>
</gene>